<dbReference type="EMBL" id="JAAHCF010000137">
    <property type="protein sequence ID" value="KAK8147603.1"/>
    <property type="molecule type" value="Genomic_DNA"/>
</dbReference>
<dbReference type="PROSITE" id="PS50181">
    <property type="entry name" value="FBOX"/>
    <property type="match status" value="1"/>
</dbReference>
<dbReference type="InterPro" id="IPR001810">
    <property type="entry name" value="F-box_dom"/>
</dbReference>
<proteinExistence type="predicted"/>
<reference evidence="3 4" key="1">
    <citation type="submission" date="2020-02" db="EMBL/GenBank/DDBJ databases">
        <title>Comparative genomics of the hypocrealean fungal genus Beauvera.</title>
        <authorList>
            <person name="Showalter D.N."/>
            <person name="Bushley K.E."/>
            <person name="Rehner S.A."/>
        </authorList>
    </citation>
    <scope>NUCLEOTIDE SEQUENCE [LARGE SCALE GENOMIC DNA]</scope>
    <source>
        <strain evidence="3 4">ARSEF4384</strain>
    </source>
</reference>
<dbReference type="AlphaFoldDB" id="A0AAW0RZZ4"/>
<accession>A0AAW0RZZ4</accession>
<evidence type="ECO:0000313" key="4">
    <source>
        <dbReference type="Proteomes" id="UP001397290"/>
    </source>
</evidence>
<gene>
    <name evidence="3" type="ORF">G3M48_001343</name>
</gene>
<organism evidence="3 4">
    <name type="scientific">Beauveria asiatica</name>
    <dbReference type="NCBI Taxonomy" id="1069075"/>
    <lineage>
        <taxon>Eukaryota</taxon>
        <taxon>Fungi</taxon>
        <taxon>Dikarya</taxon>
        <taxon>Ascomycota</taxon>
        <taxon>Pezizomycotina</taxon>
        <taxon>Sordariomycetes</taxon>
        <taxon>Hypocreomycetidae</taxon>
        <taxon>Hypocreales</taxon>
        <taxon>Cordycipitaceae</taxon>
        <taxon>Beauveria</taxon>
    </lineage>
</organism>
<sequence>MDTSQQISFSTTIAEWLSNNVSGSALNLPQDVASNLPQDAASNLPQNAALDTAQYAASNRLQDASSDLPPGEDLEAAEVQSPNSQSSTATTFYDVYSDGPNLPNLPVEIFGMIISQISRQDLRNLRVVCKHCEANASPYYFKDVVVPFRTQMLRSLSPDRDGKLQNLSNSMLSNGGRIFGEFGHIIRRFALSMELDEDTLEYPPEKPKQQVIRSYWGLYRWPYATYSRYQEVSGIENVADEFLQMKAALRCLSHVTELGLCSDVGLGFLSGPNIKARHNAIRHRVFQDPYGAKNKLSLESTPPTVVTVGDTLPASGERSREAGRVLQNWKMSMMEAMLRDAGFKEEELLDALALLLKTEGKTSLADMDLAESHTPSIPKERIEGEHWDLLPAFQHIRPSLSWSINKQPPKRTDYALVPAALTHAQKEMLLELEWAHRAMAQSFILSAIDCSIEGSFQHVTTLNIAKIPSSHLHILSRHDLWSSFPSLTSVSLGVVADWRRFHVSAPEMVDEVFVSPLDAVPLAHALIKDYISLEPKIESFHFEWICGGELASGCHQRSQHILPAPFFASPAAMARPAMANVGTDGALLRLPYVKNLSLKNCWVAPHVLLQSLRDYALCSLERVEFEGVSLSVMPWVTADPPPQNLVDLGAGITAANVIMLNLSEWHSGLLSLKQPSWMSWAGLIEHFSPSAKIRDAIDRGKNATARASSAEKRKDTLRQLTCIIPDARELFKEEALYSLESLTFKSCGYVNLDHERFHLGSMISSSELSLLSATLPTVSEFTPFMQRCNKNLVARIVNLEILNDKLPFAEVFNFTMGWQGVYDSKIIDAAEADNCQRLGLGRFSGLLARDVGVKPENSQSWHLPA</sequence>
<evidence type="ECO:0000313" key="3">
    <source>
        <dbReference type="EMBL" id="KAK8147603.1"/>
    </source>
</evidence>
<protein>
    <recommendedName>
        <fullName evidence="2">F-box domain-containing protein</fullName>
    </recommendedName>
</protein>
<evidence type="ECO:0000259" key="2">
    <source>
        <dbReference type="PROSITE" id="PS50181"/>
    </source>
</evidence>
<feature type="region of interest" description="Disordered" evidence="1">
    <location>
        <begin position="63"/>
        <end position="92"/>
    </location>
</feature>
<comment type="caution">
    <text evidence="3">The sequence shown here is derived from an EMBL/GenBank/DDBJ whole genome shotgun (WGS) entry which is preliminary data.</text>
</comment>
<feature type="compositionally biased region" description="Polar residues" evidence="1">
    <location>
        <begin position="80"/>
        <end position="91"/>
    </location>
</feature>
<feature type="domain" description="F-box" evidence="2">
    <location>
        <begin position="99"/>
        <end position="130"/>
    </location>
</feature>
<dbReference type="Pfam" id="PF00646">
    <property type="entry name" value="F-box"/>
    <property type="match status" value="1"/>
</dbReference>
<keyword evidence="4" id="KW-1185">Reference proteome</keyword>
<name>A0AAW0RZZ4_9HYPO</name>
<dbReference type="Proteomes" id="UP001397290">
    <property type="component" value="Unassembled WGS sequence"/>
</dbReference>
<evidence type="ECO:0000256" key="1">
    <source>
        <dbReference type="SAM" id="MobiDB-lite"/>
    </source>
</evidence>